<feature type="region of interest" description="Disordered" evidence="1">
    <location>
        <begin position="123"/>
        <end position="155"/>
    </location>
</feature>
<name>A0A8H7AQV5_9EURO</name>
<gene>
    <name evidence="2" type="ORF">GJ744_000915</name>
</gene>
<dbReference type="OrthoDB" id="5422351at2759"/>
<organism evidence="2 3">
    <name type="scientific">Endocarpon pusillum</name>
    <dbReference type="NCBI Taxonomy" id="364733"/>
    <lineage>
        <taxon>Eukaryota</taxon>
        <taxon>Fungi</taxon>
        <taxon>Dikarya</taxon>
        <taxon>Ascomycota</taxon>
        <taxon>Pezizomycotina</taxon>
        <taxon>Eurotiomycetes</taxon>
        <taxon>Chaetothyriomycetidae</taxon>
        <taxon>Verrucariales</taxon>
        <taxon>Verrucariaceae</taxon>
        <taxon>Endocarpon</taxon>
    </lineage>
</organism>
<dbReference type="PANTHER" id="PTHR40625:SF1">
    <property type="entry name" value="AMP-ACTIVATED PROTEIN KINASE GLYCOGEN-BINDING DOMAIN-CONTAINING PROTEIN"/>
    <property type="match status" value="1"/>
</dbReference>
<feature type="compositionally biased region" description="Low complexity" evidence="1">
    <location>
        <begin position="530"/>
        <end position="548"/>
    </location>
</feature>
<sequence length="642" mass="70027">MTSSTTLMTFLVQTPPSTRSVNLLGSWDNFSKPYPMKRDSRLGAEHWSGCYNFENIVCDGRVEQACSRRQGGLKMGGTYWYHYQLDNDIEFHNPAEPSTTACPMLPGQPVNVLDVPMHFSTGHRRHRNASVSSTSSELMTMNPEDRYLNPRPAPKPALAALNTLAPQKSAPSLEGSPLNLAAAPGRSRHGRNASLPLSAVSLRTFRLPRKASIDSRGRSVSPRHISTGLKAAFRQLAPLKPPSPEANAGRGRARFPTFHRKRLSLDKAWRSNRAAPECTDKPSSSESSSESSTTLSRGRSPTPTVGRECGQARNTSLALRQSVEHLHNAEAAFAVSSFQSHRRQRSRSREPSPLRTLLIKPEQPSGGCKVQDAACPPYQPLETLKEVASAQNTPIWPSSGLIARANELCRPDGTSQPSEKRLPTLPNTPLTLSPNENSETRLTCSSTNVAGLTTGPSTHFSHWTGTTDSSYTSSQWSSIFFDGKSPASTQETEHSTPSMSPCGITSAGQSQEAVKQRESSSVLKASRMPSVVSSSTISSYENPSPSSPISGTSGFTRAPKDEPTSLQKRYGMMLGSFDTYKLPAGAEASDAPLKPHFPYYVDGRPQNDVSDHVRVTAEDFPHTTTMQQLMQELSYLKDMIQD</sequence>
<feature type="compositionally biased region" description="Polar residues" evidence="1">
    <location>
        <begin position="486"/>
        <end position="499"/>
    </location>
</feature>
<dbReference type="InterPro" id="IPR013783">
    <property type="entry name" value="Ig-like_fold"/>
</dbReference>
<feature type="region of interest" description="Disordered" evidence="1">
    <location>
        <begin position="234"/>
        <end position="312"/>
    </location>
</feature>
<comment type="caution">
    <text evidence="2">The sequence shown here is derived from an EMBL/GenBank/DDBJ whole genome shotgun (WGS) entry which is preliminary data.</text>
</comment>
<feature type="compositionally biased region" description="Polar residues" evidence="1">
    <location>
        <begin position="129"/>
        <end position="139"/>
    </location>
</feature>
<evidence type="ECO:0000313" key="2">
    <source>
        <dbReference type="EMBL" id="KAF7512654.1"/>
    </source>
</evidence>
<evidence type="ECO:0000313" key="3">
    <source>
        <dbReference type="Proteomes" id="UP000606974"/>
    </source>
</evidence>
<dbReference type="Proteomes" id="UP000606974">
    <property type="component" value="Unassembled WGS sequence"/>
</dbReference>
<feature type="region of interest" description="Disordered" evidence="1">
    <location>
        <begin position="411"/>
        <end position="441"/>
    </location>
</feature>
<reference evidence="2" key="1">
    <citation type="submission" date="2020-02" db="EMBL/GenBank/DDBJ databases">
        <authorList>
            <person name="Palmer J.M."/>
        </authorList>
    </citation>
    <scope>NUCLEOTIDE SEQUENCE</scope>
    <source>
        <strain evidence="2">EPUS1.4</strain>
        <tissue evidence="2">Thallus</tissue>
    </source>
</reference>
<dbReference type="PANTHER" id="PTHR40625">
    <property type="entry name" value="GTP-BINDING PROTEIN ESDC-RELATED"/>
    <property type="match status" value="1"/>
</dbReference>
<evidence type="ECO:0000256" key="1">
    <source>
        <dbReference type="SAM" id="MobiDB-lite"/>
    </source>
</evidence>
<accession>A0A8H7AQV5</accession>
<dbReference type="Gene3D" id="2.60.40.10">
    <property type="entry name" value="Immunoglobulins"/>
    <property type="match status" value="1"/>
</dbReference>
<feature type="compositionally biased region" description="Polar residues" evidence="1">
    <location>
        <begin position="293"/>
        <end position="303"/>
    </location>
</feature>
<keyword evidence="3" id="KW-1185">Reference proteome</keyword>
<feature type="region of interest" description="Disordered" evidence="1">
    <location>
        <begin position="168"/>
        <end position="195"/>
    </location>
</feature>
<feature type="compositionally biased region" description="Basic residues" evidence="1">
    <location>
        <begin position="251"/>
        <end position="262"/>
    </location>
</feature>
<feature type="compositionally biased region" description="Polar residues" evidence="1">
    <location>
        <begin position="506"/>
        <end position="523"/>
    </location>
</feature>
<protein>
    <submittedName>
        <fullName evidence="2">Uncharacterized protein</fullName>
    </submittedName>
</protein>
<dbReference type="AlphaFoldDB" id="A0A8H7AQV5"/>
<feature type="region of interest" description="Disordered" evidence="1">
    <location>
        <begin position="336"/>
        <end position="369"/>
    </location>
</feature>
<feature type="region of interest" description="Disordered" evidence="1">
    <location>
        <begin position="482"/>
        <end position="563"/>
    </location>
</feature>
<proteinExistence type="predicted"/>
<feature type="compositionally biased region" description="Low complexity" evidence="1">
    <location>
        <begin position="423"/>
        <end position="437"/>
    </location>
</feature>
<dbReference type="EMBL" id="JAACFV010000011">
    <property type="protein sequence ID" value="KAF7512654.1"/>
    <property type="molecule type" value="Genomic_DNA"/>
</dbReference>